<protein>
    <submittedName>
        <fullName evidence="1">Unnamed protein product</fullName>
    </submittedName>
</protein>
<accession>A0ACB5TXL3</accession>
<name>A0ACB5TXL3_AMBMO</name>
<evidence type="ECO:0000313" key="2">
    <source>
        <dbReference type="Proteomes" id="UP001165064"/>
    </source>
</evidence>
<comment type="caution">
    <text evidence="1">The sequence shown here is derived from an EMBL/GenBank/DDBJ whole genome shotgun (WGS) entry which is preliminary data.</text>
</comment>
<proteinExistence type="predicted"/>
<gene>
    <name evidence="1" type="ORF">Amon02_000985800</name>
</gene>
<reference evidence="1" key="1">
    <citation type="submission" date="2023-04" db="EMBL/GenBank/DDBJ databases">
        <title>Ambrosiozyma monospora NBRC 10751.</title>
        <authorList>
            <person name="Ichikawa N."/>
            <person name="Sato H."/>
            <person name="Tonouchi N."/>
        </authorList>
    </citation>
    <scope>NUCLEOTIDE SEQUENCE</scope>
    <source>
        <strain evidence="1">NBRC 10751</strain>
    </source>
</reference>
<sequence length="397" mass="44711">MFPPATACSPPPQARSPNSTSNNNLLSLRRPSMESDSGYKSSVNVTPYSETTEIIGPSSFTPLEQPQFVSPYFDHQQQQQLKANVGFAGPSSFEDNTELSFHPHHYPQQAQHQQEFRVLKRPSLPIGSFQSRSYELVRGTSAGGAMSRPPQSSKYSAGYEFLKCELNLIDVDYRSICLPQWSHQEIADRRRIIRVERRQNKNEIIASFSILSAEEANMETQSCTDGADVVEVSCLESFCNKAYADDDENIIVTDNELTESQLDRKYYITSVEVIKIVELLIGNGGSGVNGSGNIDPREKRKERGRIRSNLVPFWSRKPISSKKTSSSSSPIMGDLPRVGKTNADLRNELAQRIMSYETRKPRGFDKEVRILEWSKLAMALRRALQSYYAKIPSSELH</sequence>
<keyword evidence="2" id="KW-1185">Reference proteome</keyword>
<dbReference type="EMBL" id="BSXS01009589">
    <property type="protein sequence ID" value="GME95945.1"/>
    <property type="molecule type" value="Genomic_DNA"/>
</dbReference>
<dbReference type="Proteomes" id="UP001165064">
    <property type="component" value="Unassembled WGS sequence"/>
</dbReference>
<evidence type="ECO:0000313" key="1">
    <source>
        <dbReference type="EMBL" id="GME95945.1"/>
    </source>
</evidence>
<organism evidence="1 2">
    <name type="scientific">Ambrosiozyma monospora</name>
    <name type="common">Yeast</name>
    <name type="synonym">Endomycopsis monosporus</name>
    <dbReference type="NCBI Taxonomy" id="43982"/>
    <lineage>
        <taxon>Eukaryota</taxon>
        <taxon>Fungi</taxon>
        <taxon>Dikarya</taxon>
        <taxon>Ascomycota</taxon>
        <taxon>Saccharomycotina</taxon>
        <taxon>Pichiomycetes</taxon>
        <taxon>Pichiales</taxon>
        <taxon>Pichiaceae</taxon>
        <taxon>Ambrosiozyma</taxon>
    </lineage>
</organism>